<gene>
    <name evidence="1" type="ORF">COU95_03050</name>
</gene>
<accession>A0A2M8L318</accession>
<name>A0A2M8L318_9BACT</name>
<comment type="caution">
    <text evidence="1">The sequence shown here is derived from an EMBL/GenBank/DDBJ whole genome shotgun (WGS) entry which is preliminary data.</text>
</comment>
<evidence type="ECO:0000313" key="2">
    <source>
        <dbReference type="Proteomes" id="UP000231474"/>
    </source>
</evidence>
<sequence length="538" mass="58248">MILSVTGTGNKEAGEPVRFYLEKSDGGQILPIPANSSQWRSPTTGNYYYQLGACTSQNFQPCGVSYVSYTLPVGDYRTHCDLPTDPPPIKCSGNPFCSSPLGSGGENCNGWIRCSGSDRAFFSIVAPGLTPTPTSIPATCSAPMVPTVEVLNNKTYENKLDFRVTFGRDDQLQYQTYIKDGQCLGSWGAGVKNEDCSLGRGRVVKQETVNTNDSDKCLTVRARGKNLAGGLICSQCQLNDSNTCCISDWSQTKRCSFCRHPTSVTTSKTVCNPGQPDEYFGTRITWADQSEVEDGFVIYRCDTGICPSDTSNYIATLGRDTNSFRDCDYEYGTKSYAVRCYTDDCAPIRKLTPTPTPTPVSSCSSAVLSPSVFTFNKNKTQAVIVSGLVGANLTTDVDHVSFRSSNSSITSVNPSTDFSYPFSTTVKGEKVGGPITITADVYLKPDDGVADCFGTARVTVSTEDPWFQTQEGDVHSQRNIRSSIPRTALEPFFSLKGATGYPGVVSYNGSTKPDFGAGEVSSKKWLAKTSLSVPYRYS</sequence>
<dbReference type="EMBL" id="PFEK01000061">
    <property type="protein sequence ID" value="PJE67320.1"/>
    <property type="molecule type" value="Genomic_DNA"/>
</dbReference>
<dbReference type="AlphaFoldDB" id="A0A2M8L318"/>
<protein>
    <submittedName>
        <fullName evidence="1">Uncharacterized protein</fullName>
    </submittedName>
</protein>
<evidence type="ECO:0000313" key="1">
    <source>
        <dbReference type="EMBL" id="PJE67320.1"/>
    </source>
</evidence>
<proteinExistence type="predicted"/>
<feature type="non-terminal residue" evidence="1">
    <location>
        <position position="538"/>
    </location>
</feature>
<dbReference type="Proteomes" id="UP000231474">
    <property type="component" value="Unassembled WGS sequence"/>
</dbReference>
<organism evidence="1 2">
    <name type="scientific">Candidatus Shapirobacteria bacterium CG10_big_fil_rev_8_21_14_0_10_40_9</name>
    <dbReference type="NCBI Taxonomy" id="1974888"/>
    <lineage>
        <taxon>Bacteria</taxon>
        <taxon>Candidatus Shapironibacteriota</taxon>
    </lineage>
</organism>
<reference evidence="2" key="1">
    <citation type="submission" date="2017-09" db="EMBL/GenBank/DDBJ databases">
        <title>Depth-based differentiation of microbial function through sediment-hosted aquifers and enrichment of novel symbionts in the deep terrestrial subsurface.</title>
        <authorList>
            <person name="Probst A.J."/>
            <person name="Ladd B."/>
            <person name="Jarett J.K."/>
            <person name="Geller-Mcgrath D.E."/>
            <person name="Sieber C.M.K."/>
            <person name="Emerson J.B."/>
            <person name="Anantharaman K."/>
            <person name="Thomas B.C."/>
            <person name="Malmstrom R."/>
            <person name="Stieglmeier M."/>
            <person name="Klingl A."/>
            <person name="Woyke T."/>
            <person name="Ryan C.M."/>
            <person name="Banfield J.F."/>
        </authorList>
    </citation>
    <scope>NUCLEOTIDE SEQUENCE [LARGE SCALE GENOMIC DNA]</scope>
</reference>